<dbReference type="EMBL" id="JAHLFE010000226">
    <property type="protein sequence ID" value="MBU3845353.1"/>
    <property type="molecule type" value="Genomic_DNA"/>
</dbReference>
<dbReference type="SMART" id="SM00869">
    <property type="entry name" value="Autotransporter"/>
    <property type="match status" value="1"/>
</dbReference>
<dbReference type="SUPFAM" id="SSF103515">
    <property type="entry name" value="Autotransporter"/>
    <property type="match status" value="1"/>
</dbReference>
<proteinExistence type="predicted"/>
<dbReference type="InterPro" id="IPR005546">
    <property type="entry name" value="Autotransporte_beta"/>
</dbReference>
<dbReference type="Gene3D" id="2.40.128.130">
    <property type="entry name" value="Autotransporter beta-domain"/>
    <property type="match status" value="1"/>
</dbReference>
<dbReference type="InterPro" id="IPR006315">
    <property type="entry name" value="OM_autotransptr_brl_dom"/>
</dbReference>
<dbReference type="Proteomes" id="UP000733611">
    <property type="component" value="Unassembled WGS sequence"/>
</dbReference>
<accession>A0A948X019</accession>
<dbReference type="GO" id="GO:0019867">
    <property type="term" value="C:outer membrane"/>
    <property type="evidence" value="ECO:0007669"/>
    <property type="project" value="InterPro"/>
</dbReference>
<sequence>MSPICKSSKSNGFDAKGVDYGVNMDLYGVALGADYTLSNGLRVGAMFNLGSGDADGQGAGSLASNDFDYYGFGLYAGYTIGQLSVVGDITYTAVDNDVEATLGSFDTVGASLDSTNLSVGVTGKYEFDYNGLYVTPHACLRYSTIDIDDYDVSGRDTYAHFASDSLDVFSIPVGVTVAKEFVAGTWTVKPSFDVTLTGNFGDDSFDGEVDWVGISNVNTATSTEVLDNFTYGATLGVGAKTGNFSLGLGVNYTGSSNVDDFGVNANARYVF</sequence>
<evidence type="ECO:0000313" key="2">
    <source>
        <dbReference type="EMBL" id="MBU3845353.1"/>
    </source>
</evidence>
<feature type="domain" description="Autotransporter" evidence="1">
    <location>
        <begin position="1"/>
        <end position="271"/>
    </location>
</feature>
<dbReference type="PROSITE" id="PS51208">
    <property type="entry name" value="AUTOTRANSPORTER"/>
    <property type="match status" value="1"/>
</dbReference>
<organism evidence="2 3">
    <name type="scientific">Candidatus Anaerobiospirillum pullicola</name>
    <dbReference type="NCBI Taxonomy" id="2838451"/>
    <lineage>
        <taxon>Bacteria</taxon>
        <taxon>Pseudomonadati</taxon>
        <taxon>Pseudomonadota</taxon>
        <taxon>Gammaproteobacteria</taxon>
        <taxon>Aeromonadales</taxon>
        <taxon>Succinivibrionaceae</taxon>
        <taxon>Anaerobiospirillum</taxon>
    </lineage>
</organism>
<dbReference type="Pfam" id="PF03797">
    <property type="entry name" value="Autotransporter"/>
    <property type="match status" value="1"/>
</dbReference>
<protein>
    <submittedName>
        <fullName evidence="2">Autotransporter outer membrane beta-barrel domain-containing protein</fullName>
    </submittedName>
</protein>
<evidence type="ECO:0000313" key="3">
    <source>
        <dbReference type="Proteomes" id="UP000733611"/>
    </source>
</evidence>
<reference evidence="2" key="1">
    <citation type="journal article" date="2021" name="PeerJ">
        <title>Extensive microbial diversity within the chicken gut microbiome revealed by metagenomics and culture.</title>
        <authorList>
            <person name="Gilroy R."/>
            <person name="Ravi A."/>
            <person name="Getino M."/>
            <person name="Pursley I."/>
            <person name="Horton D.L."/>
            <person name="Alikhan N.F."/>
            <person name="Baker D."/>
            <person name="Gharbi K."/>
            <person name="Hall N."/>
            <person name="Watson M."/>
            <person name="Adriaenssens E.M."/>
            <person name="Foster-Nyarko E."/>
            <person name="Jarju S."/>
            <person name="Secka A."/>
            <person name="Antonio M."/>
            <person name="Oren A."/>
            <person name="Chaudhuri R.R."/>
            <person name="La Ragione R."/>
            <person name="Hildebrand F."/>
            <person name="Pallen M.J."/>
        </authorList>
    </citation>
    <scope>NUCLEOTIDE SEQUENCE</scope>
    <source>
        <strain evidence="2">378</strain>
    </source>
</reference>
<dbReference type="InterPro" id="IPR036709">
    <property type="entry name" value="Autotransporte_beta_dom_sf"/>
</dbReference>
<evidence type="ECO:0000259" key="1">
    <source>
        <dbReference type="PROSITE" id="PS51208"/>
    </source>
</evidence>
<comment type="caution">
    <text evidence="2">The sequence shown here is derived from an EMBL/GenBank/DDBJ whole genome shotgun (WGS) entry which is preliminary data.</text>
</comment>
<name>A0A948X019_9GAMM</name>
<reference evidence="2" key="2">
    <citation type="submission" date="2021-04" db="EMBL/GenBank/DDBJ databases">
        <authorList>
            <person name="Gilroy R."/>
        </authorList>
    </citation>
    <scope>NUCLEOTIDE SEQUENCE</scope>
    <source>
        <strain evidence="2">378</strain>
    </source>
</reference>
<dbReference type="NCBIfam" id="TIGR01414">
    <property type="entry name" value="autotrans_barl"/>
    <property type="match status" value="1"/>
</dbReference>
<gene>
    <name evidence="2" type="ORF">H9847_10915</name>
</gene>
<dbReference type="AlphaFoldDB" id="A0A948X019"/>